<dbReference type="InterPro" id="IPR029062">
    <property type="entry name" value="Class_I_gatase-like"/>
</dbReference>
<evidence type="ECO:0000313" key="2">
    <source>
        <dbReference type="EMBL" id="TVU67792.1"/>
    </source>
</evidence>
<gene>
    <name evidence="2" type="ORF">FQP86_15580</name>
</gene>
<dbReference type="Proteomes" id="UP000319941">
    <property type="component" value="Unassembled WGS sequence"/>
</dbReference>
<dbReference type="SUPFAM" id="SSF52317">
    <property type="entry name" value="Class I glutamine amidotransferase-like"/>
    <property type="match status" value="1"/>
</dbReference>
<dbReference type="EMBL" id="VNFH01000012">
    <property type="protein sequence ID" value="TVU67792.1"/>
    <property type="molecule type" value="Genomic_DNA"/>
</dbReference>
<name>A0A558HF71_9GAMM</name>
<dbReference type="RefSeq" id="WP_144728005.1">
    <property type="nucleotide sequence ID" value="NZ_CAWOWR010000024.1"/>
</dbReference>
<feature type="domain" description="Glutamine amidotransferase" evidence="1">
    <location>
        <begin position="75"/>
        <end position="189"/>
    </location>
</feature>
<organism evidence="2 3">
    <name type="scientific">Cobetia crustatorum</name>
    <dbReference type="NCBI Taxonomy" id="553385"/>
    <lineage>
        <taxon>Bacteria</taxon>
        <taxon>Pseudomonadati</taxon>
        <taxon>Pseudomonadota</taxon>
        <taxon>Gammaproteobacteria</taxon>
        <taxon>Oceanospirillales</taxon>
        <taxon>Halomonadaceae</taxon>
        <taxon>Cobetia</taxon>
    </lineage>
</organism>
<sequence>MHIGLLQCDDVNPVLIERHGNYPAMFETLLKRVDPSIRLSVWRCLEGELPDDVAACDGWLTTGSQFGVNDGLDWVEGLCGFVRQVHAARRPLVGICFGHQLIAKALGGRVEQHARGWGVGLSFNRVREQRPWMQPPQPGLDLVVSHQDQVAELPEGAQVLADSSFCAYYLLEVGSCLGVQGHPEFSPGYSRDLMQLRRERIGEHRVREGEASLSVEPDSVVMTHWLLAFMHYWLDRTSNA</sequence>
<dbReference type="OrthoDB" id="9813383at2"/>
<dbReference type="InterPro" id="IPR017926">
    <property type="entry name" value="GATASE"/>
</dbReference>
<proteinExistence type="predicted"/>
<dbReference type="GO" id="GO:0005829">
    <property type="term" value="C:cytosol"/>
    <property type="evidence" value="ECO:0007669"/>
    <property type="project" value="TreeGrafter"/>
</dbReference>
<accession>A0A558HF71</accession>
<dbReference type="STRING" id="553385.GCA_000591415_01421"/>
<dbReference type="PROSITE" id="PS51273">
    <property type="entry name" value="GATASE_TYPE_1"/>
    <property type="match status" value="1"/>
</dbReference>
<dbReference type="AlphaFoldDB" id="A0A558HF71"/>
<dbReference type="CDD" id="cd01741">
    <property type="entry name" value="GATase1_1"/>
    <property type="match status" value="1"/>
</dbReference>
<dbReference type="InterPro" id="IPR044992">
    <property type="entry name" value="ChyE-like"/>
</dbReference>
<dbReference type="PANTHER" id="PTHR42695:SF5">
    <property type="entry name" value="GLUTAMINE AMIDOTRANSFERASE YLR126C-RELATED"/>
    <property type="match status" value="1"/>
</dbReference>
<comment type="caution">
    <text evidence="2">The sequence shown here is derived from an EMBL/GenBank/DDBJ whole genome shotgun (WGS) entry which is preliminary data.</text>
</comment>
<reference evidence="2 3" key="1">
    <citation type="submission" date="2019-07" db="EMBL/GenBank/DDBJ databases">
        <title>Diversity of Bacteria from Kongsfjorden, Arctic.</title>
        <authorList>
            <person name="Yu Y."/>
        </authorList>
    </citation>
    <scope>NUCLEOTIDE SEQUENCE [LARGE SCALE GENOMIC DNA]</scope>
    <source>
        <strain evidence="2 3">SM1923</strain>
    </source>
</reference>
<protein>
    <submittedName>
        <fullName evidence="2">GMP synthase</fullName>
    </submittedName>
</protein>
<evidence type="ECO:0000259" key="1">
    <source>
        <dbReference type="Pfam" id="PF00117"/>
    </source>
</evidence>
<evidence type="ECO:0000313" key="3">
    <source>
        <dbReference type="Proteomes" id="UP000319941"/>
    </source>
</evidence>
<keyword evidence="3" id="KW-1185">Reference proteome</keyword>
<dbReference type="Gene3D" id="3.40.50.880">
    <property type="match status" value="1"/>
</dbReference>
<dbReference type="Pfam" id="PF00117">
    <property type="entry name" value="GATase"/>
    <property type="match status" value="1"/>
</dbReference>
<dbReference type="PANTHER" id="PTHR42695">
    <property type="entry name" value="GLUTAMINE AMIDOTRANSFERASE YLR126C-RELATED"/>
    <property type="match status" value="1"/>
</dbReference>